<feature type="compositionally biased region" description="Polar residues" evidence="1">
    <location>
        <begin position="1"/>
        <end position="13"/>
    </location>
</feature>
<accession>A0A8K0CMF6</accession>
<keyword evidence="3" id="KW-1185">Reference proteome</keyword>
<evidence type="ECO:0000313" key="2">
    <source>
        <dbReference type="EMBL" id="KAF2889129.1"/>
    </source>
</evidence>
<feature type="region of interest" description="Disordered" evidence="1">
    <location>
        <begin position="1"/>
        <end position="29"/>
    </location>
</feature>
<proteinExistence type="predicted"/>
<comment type="caution">
    <text evidence="2">The sequence shown here is derived from an EMBL/GenBank/DDBJ whole genome shotgun (WGS) entry which is preliminary data.</text>
</comment>
<name>A0A8K0CMF6_IGNLU</name>
<reference evidence="2" key="1">
    <citation type="submission" date="2019-08" db="EMBL/GenBank/DDBJ databases">
        <title>The genome of the North American firefly Photinus pyralis.</title>
        <authorList>
            <consortium name="Photinus pyralis genome working group"/>
            <person name="Fallon T.R."/>
            <person name="Sander Lower S.E."/>
            <person name="Weng J.-K."/>
        </authorList>
    </citation>
    <scope>NUCLEOTIDE SEQUENCE</scope>
    <source>
        <strain evidence="2">TRF0915ILg1</strain>
        <tissue evidence="2">Whole body</tissue>
    </source>
</reference>
<evidence type="ECO:0000256" key="1">
    <source>
        <dbReference type="SAM" id="MobiDB-lite"/>
    </source>
</evidence>
<feature type="compositionally biased region" description="Low complexity" evidence="1">
    <location>
        <begin position="76"/>
        <end position="85"/>
    </location>
</feature>
<feature type="region of interest" description="Disordered" evidence="1">
    <location>
        <begin position="57"/>
        <end position="85"/>
    </location>
</feature>
<evidence type="ECO:0000313" key="3">
    <source>
        <dbReference type="Proteomes" id="UP000801492"/>
    </source>
</evidence>
<organism evidence="2 3">
    <name type="scientific">Ignelater luminosus</name>
    <name type="common">Cucubano</name>
    <name type="synonym">Pyrophorus luminosus</name>
    <dbReference type="NCBI Taxonomy" id="2038154"/>
    <lineage>
        <taxon>Eukaryota</taxon>
        <taxon>Metazoa</taxon>
        <taxon>Ecdysozoa</taxon>
        <taxon>Arthropoda</taxon>
        <taxon>Hexapoda</taxon>
        <taxon>Insecta</taxon>
        <taxon>Pterygota</taxon>
        <taxon>Neoptera</taxon>
        <taxon>Endopterygota</taxon>
        <taxon>Coleoptera</taxon>
        <taxon>Polyphaga</taxon>
        <taxon>Elateriformia</taxon>
        <taxon>Elateroidea</taxon>
        <taxon>Elateridae</taxon>
        <taxon>Agrypninae</taxon>
        <taxon>Pyrophorini</taxon>
        <taxon>Ignelater</taxon>
    </lineage>
</organism>
<gene>
    <name evidence="2" type="ORF">ILUMI_17044</name>
</gene>
<dbReference type="EMBL" id="VTPC01070529">
    <property type="protein sequence ID" value="KAF2889129.1"/>
    <property type="molecule type" value="Genomic_DNA"/>
</dbReference>
<protein>
    <submittedName>
        <fullName evidence="2">Uncharacterized protein</fullName>
    </submittedName>
</protein>
<dbReference type="Proteomes" id="UP000801492">
    <property type="component" value="Unassembled WGS sequence"/>
</dbReference>
<dbReference type="AlphaFoldDB" id="A0A8K0CMF6"/>
<sequence length="85" mass="9341">MQAVTVNLKNLTKANRPHKTDPPFEKLTVNNQDNSKLTVTTRKGKTITAHVSKIKPLTESFTLQDRPPPDPPDLLPGPSADPDTD</sequence>